<proteinExistence type="predicted"/>
<organism evidence="3 4">
    <name type="scientific">Angustibacter aerolatus</name>
    <dbReference type="NCBI Taxonomy" id="1162965"/>
    <lineage>
        <taxon>Bacteria</taxon>
        <taxon>Bacillati</taxon>
        <taxon>Actinomycetota</taxon>
        <taxon>Actinomycetes</taxon>
        <taxon>Kineosporiales</taxon>
        <taxon>Kineosporiaceae</taxon>
    </lineage>
</organism>
<evidence type="ECO:0000256" key="1">
    <source>
        <dbReference type="SAM" id="MobiDB-lite"/>
    </source>
</evidence>
<feature type="transmembrane region" description="Helical" evidence="2">
    <location>
        <begin position="72"/>
        <end position="89"/>
    </location>
</feature>
<comment type="caution">
    <text evidence="3">The sequence shown here is derived from an EMBL/GenBank/DDBJ whole genome shotgun (WGS) entry which is preliminary data.</text>
</comment>
<dbReference type="Proteomes" id="UP001157017">
    <property type="component" value="Unassembled WGS sequence"/>
</dbReference>
<feature type="compositionally biased region" description="Low complexity" evidence="1">
    <location>
        <begin position="169"/>
        <end position="185"/>
    </location>
</feature>
<gene>
    <name evidence="3" type="ORF">GCM10025868_32230</name>
</gene>
<evidence type="ECO:0000313" key="4">
    <source>
        <dbReference type="Proteomes" id="UP001157017"/>
    </source>
</evidence>
<protein>
    <recommendedName>
        <fullName evidence="5">Glycosyltransferase RgtA/B/C/D-like domain-containing protein</fullName>
    </recommendedName>
</protein>
<name>A0ABQ6JIF1_9ACTN</name>
<evidence type="ECO:0000256" key="2">
    <source>
        <dbReference type="SAM" id="Phobius"/>
    </source>
</evidence>
<evidence type="ECO:0008006" key="5">
    <source>
        <dbReference type="Google" id="ProtNLM"/>
    </source>
</evidence>
<keyword evidence="4" id="KW-1185">Reference proteome</keyword>
<keyword evidence="2" id="KW-0812">Transmembrane</keyword>
<sequence>MLRLIGSTDRLFTTNGLLPITADYPGLSVVTNAVTDLTGLSEHTSAVVVLTVTRLVLALAVVGMVERITRSPRAGAVAGLVYVCNPQFLFFNSQYSYQTLALPLAVLTVYLFLARRRGARTSLVLPLLAAAATCLTHHVTSALLVLVWVVWTLAEPGAAPPPPQRACGRWSPWRPARSPASSRSC</sequence>
<evidence type="ECO:0000313" key="3">
    <source>
        <dbReference type="EMBL" id="GMA87973.1"/>
    </source>
</evidence>
<reference evidence="4" key="1">
    <citation type="journal article" date="2019" name="Int. J. Syst. Evol. Microbiol.">
        <title>The Global Catalogue of Microorganisms (GCM) 10K type strain sequencing project: providing services to taxonomists for standard genome sequencing and annotation.</title>
        <authorList>
            <consortium name="The Broad Institute Genomics Platform"/>
            <consortium name="The Broad Institute Genome Sequencing Center for Infectious Disease"/>
            <person name="Wu L."/>
            <person name="Ma J."/>
        </authorList>
    </citation>
    <scope>NUCLEOTIDE SEQUENCE [LARGE SCALE GENOMIC DNA]</scope>
    <source>
        <strain evidence="4">NBRC 108730</strain>
    </source>
</reference>
<keyword evidence="2" id="KW-0472">Membrane</keyword>
<accession>A0ABQ6JIF1</accession>
<feature type="transmembrane region" description="Helical" evidence="2">
    <location>
        <begin position="95"/>
        <end position="113"/>
    </location>
</feature>
<feature type="transmembrane region" description="Helical" evidence="2">
    <location>
        <begin position="125"/>
        <end position="151"/>
    </location>
</feature>
<dbReference type="EMBL" id="BSUZ01000001">
    <property type="protein sequence ID" value="GMA87973.1"/>
    <property type="molecule type" value="Genomic_DNA"/>
</dbReference>
<keyword evidence="2" id="KW-1133">Transmembrane helix</keyword>
<feature type="region of interest" description="Disordered" evidence="1">
    <location>
        <begin position="159"/>
        <end position="185"/>
    </location>
</feature>